<organism evidence="15 16">
    <name type="scientific">Helobdella robusta</name>
    <name type="common">Californian leech</name>
    <dbReference type="NCBI Taxonomy" id="6412"/>
    <lineage>
        <taxon>Eukaryota</taxon>
        <taxon>Metazoa</taxon>
        <taxon>Spiralia</taxon>
        <taxon>Lophotrochozoa</taxon>
        <taxon>Annelida</taxon>
        <taxon>Clitellata</taxon>
        <taxon>Hirudinea</taxon>
        <taxon>Rhynchobdellida</taxon>
        <taxon>Glossiphoniidae</taxon>
        <taxon>Helobdella</taxon>
    </lineage>
</organism>
<dbReference type="InterPro" id="IPR001873">
    <property type="entry name" value="ENaC"/>
</dbReference>
<keyword evidence="2 11" id="KW-0813">Transport</keyword>
<dbReference type="GO" id="GO:0035725">
    <property type="term" value="P:sodium ion transmembrane transport"/>
    <property type="evidence" value="ECO:0000318"/>
    <property type="project" value="GO_Central"/>
</dbReference>
<protein>
    <submittedName>
        <fullName evidence="14 15">Uncharacterized protein</fullName>
    </submittedName>
</protein>
<keyword evidence="5 13" id="KW-1133">Transmembrane helix</keyword>
<keyword evidence="7 11" id="KW-0406">Ion transport</keyword>
<feature type="region of interest" description="Disordered" evidence="12">
    <location>
        <begin position="519"/>
        <end position="542"/>
    </location>
</feature>
<dbReference type="GO" id="GO:0015280">
    <property type="term" value="F:ligand-gated sodium channel activity"/>
    <property type="evidence" value="ECO:0000318"/>
    <property type="project" value="GO_Central"/>
</dbReference>
<evidence type="ECO:0000256" key="12">
    <source>
        <dbReference type="SAM" id="MobiDB-lite"/>
    </source>
</evidence>
<dbReference type="OrthoDB" id="6262926at2759"/>
<evidence type="ECO:0000256" key="5">
    <source>
        <dbReference type="ARBA" id="ARBA00022989"/>
    </source>
</evidence>
<keyword evidence="4 11" id="KW-0812">Transmembrane</keyword>
<feature type="transmembrane region" description="Helical" evidence="13">
    <location>
        <begin position="486"/>
        <end position="508"/>
    </location>
</feature>
<feature type="transmembrane region" description="Helical" evidence="13">
    <location>
        <begin position="30"/>
        <end position="49"/>
    </location>
</feature>
<dbReference type="CTD" id="20197802"/>
<dbReference type="Gene3D" id="1.10.287.770">
    <property type="entry name" value="YojJ-like"/>
    <property type="match status" value="1"/>
</dbReference>
<dbReference type="AlphaFoldDB" id="T1EMK2"/>
<dbReference type="RefSeq" id="XP_009011463.1">
    <property type="nucleotide sequence ID" value="XM_009013215.1"/>
</dbReference>
<evidence type="ECO:0000256" key="7">
    <source>
        <dbReference type="ARBA" id="ARBA00023065"/>
    </source>
</evidence>
<keyword evidence="9 11" id="KW-0739">Sodium transport</keyword>
<feature type="compositionally biased region" description="Polar residues" evidence="12">
    <location>
        <begin position="519"/>
        <end position="529"/>
    </location>
</feature>
<dbReference type="InParanoid" id="T1EMK2"/>
<keyword evidence="6" id="KW-0915">Sodium</keyword>
<dbReference type="PRINTS" id="PR01078">
    <property type="entry name" value="AMINACHANNEL"/>
</dbReference>
<evidence type="ECO:0000256" key="4">
    <source>
        <dbReference type="ARBA" id="ARBA00022692"/>
    </source>
</evidence>
<dbReference type="HOGENOM" id="CLU_020415_2_0_1"/>
<dbReference type="KEGG" id="hro:HELRODRAFT_158191"/>
<name>T1EMK2_HELRO</name>
<dbReference type="EMBL" id="KB095871">
    <property type="protein sequence ID" value="ESO10465.1"/>
    <property type="molecule type" value="Genomic_DNA"/>
</dbReference>
<reference evidence="15" key="3">
    <citation type="submission" date="2015-06" db="UniProtKB">
        <authorList>
            <consortium name="EnsemblMetazoa"/>
        </authorList>
    </citation>
    <scope>IDENTIFICATION</scope>
</reference>
<gene>
    <name evidence="15" type="primary">20197802</name>
    <name evidence="14" type="ORF">HELRODRAFT_158191</name>
</gene>
<evidence type="ECO:0000256" key="8">
    <source>
        <dbReference type="ARBA" id="ARBA00023136"/>
    </source>
</evidence>
<proteinExistence type="inferred from homology"/>
<dbReference type="GeneID" id="20197802"/>
<keyword evidence="8 13" id="KW-0472">Membrane</keyword>
<evidence type="ECO:0000256" key="3">
    <source>
        <dbReference type="ARBA" id="ARBA00022461"/>
    </source>
</evidence>
<accession>T1EMK2</accession>
<dbReference type="GO" id="GO:0005886">
    <property type="term" value="C:plasma membrane"/>
    <property type="evidence" value="ECO:0000318"/>
    <property type="project" value="GO_Central"/>
</dbReference>
<evidence type="ECO:0000256" key="1">
    <source>
        <dbReference type="ARBA" id="ARBA00004141"/>
    </source>
</evidence>
<dbReference type="EnsemblMetazoa" id="HelroT158191">
    <property type="protein sequence ID" value="HelroP158191"/>
    <property type="gene ID" value="HelroG158191"/>
</dbReference>
<keyword evidence="10 11" id="KW-0407">Ion channel</keyword>
<evidence type="ECO:0000256" key="11">
    <source>
        <dbReference type="RuleBase" id="RU000679"/>
    </source>
</evidence>
<dbReference type="EMBL" id="AMQM01008891">
    <property type="status" value="NOT_ANNOTATED_CDS"/>
    <property type="molecule type" value="Genomic_DNA"/>
</dbReference>
<dbReference type="Proteomes" id="UP000015101">
    <property type="component" value="Unassembled WGS sequence"/>
</dbReference>
<reference evidence="14 16" key="2">
    <citation type="journal article" date="2013" name="Nature">
        <title>Insights into bilaterian evolution from three spiralian genomes.</title>
        <authorList>
            <person name="Simakov O."/>
            <person name="Marletaz F."/>
            <person name="Cho S.J."/>
            <person name="Edsinger-Gonzales E."/>
            <person name="Havlak P."/>
            <person name="Hellsten U."/>
            <person name="Kuo D.H."/>
            <person name="Larsson T."/>
            <person name="Lv J."/>
            <person name="Arendt D."/>
            <person name="Savage R."/>
            <person name="Osoegawa K."/>
            <person name="de Jong P."/>
            <person name="Grimwood J."/>
            <person name="Chapman J.A."/>
            <person name="Shapiro H."/>
            <person name="Aerts A."/>
            <person name="Otillar R.P."/>
            <person name="Terry A.Y."/>
            <person name="Boore J.L."/>
            <person name="Grigoriev I.V."/>
            <person name="Lindberg D.R."/>
            <person name="Seaver E.C."/>
            <person name="Weisblat D.A."/>
            <person name="Putnam N.H."/>
            <person name="Rokhsar D.S."/>
        </authorList>
    </citation>
    <scope>NUCLEOTIDE SEQUENCE</scope>
</reference>
<dbReference type="PANTHER" id="PTHR11690">
    <property type="entry name" value="AMILORIDE-SENSITIVE SODIUM CHANNEL-RELATED"/>
    <property type="match status" value="1"/>
</dbReference>
<reference evidence="16" key="1">
    <citation type="submission" date="2012-12" db="EMBL/GenBank/DDBJ databases">
        <authorList>
            <person name="Hellsten U."/>
            <person name="Grimwood J."/>
            <person name="Chapman J.A."/>
            <person name="Shapiro H."/>
            <person name="Aerts A."/>
            <person name="Otillar R.P."/>
            <person name="Terry A.Y."/>
            <person name="Boore J.L."/>
            <person name="Simakov O."/>
            <person name="Marletaz F."/>
            <person name="Cho S.-J."/>
            <person name="Edsinger-Gonzales E."/>
            <person name="Havlak P."/>
            <person name="Kuo D.-H."/>
            <person name="Larsson T."/>
            <person name="Lv J."/>
            <person name="Arendt D."/>
            <person name="Savage R."/>
            <person name="Osoegawa K."/>
            <person name="de Jong P."/>
            <person name="Lindberg D.R."/>
            <person name="Seaver E.C."/>
            <person name="Weisblat D.A."/>
            <person name="Putnam N.H."/>
            <person name="Grigoriev I.V."/>
            <person name="Rokhsar D.S."/>
        </authorList>
    </citation>
    <scope>NUCLEOTIDE SEQUENCE</scope>
</reference>
<evidence type="ECO:0000256" key="2">
    <source>
        <dbReference type="ARBA" id="ARBA00022448"/>
    </source>
</evidence>
<dbReference type="OMA" id="ERTICFP"/>
<evidence type="ECO:0000313" key="14">
    <source>
        <dbReference type="EMBL" id="ESO10465.1"/>
    </source>
</evidence>
<dbReference type="Pfam" id="PF00858">
    <property type="entry name" value="ASC"/>
    <property type="match status" value="1"/>
</dbReference>
<evidence type="ECO:0000256" key="10">
    <source>
        <dbReference type="ARBA" id="ARBA00023303"/>
    </source>
</evidence>
<comment type="subcellular location">
    <subcellularLocation>
        <location evidence="1">Membrane</location>
        <topology evidence="1">Multi-pass membrane protein</topology>
    </subcellularLocation>
</comment>
<keyword evidence="3 11" id="KW-0894">Sodium channel</keyword>
<dbReference type="PANTHER" id="PTHR11690:SF248">
    <property type="entry name" value="PICKPOCKET 17, ISOFORM A"/>
    <property type="match status" value="1"/>
</dbReference>
<dbReference type="Gene3D" id="2.60.470.10">
    <property type="entry name" value="Acid-sensing ion channels like domains"/>
    <property type="match status" value="1"/>
</dbReference>
<comment type="similarity">
    <text evidence="11">Belongs to the amiloride-sensitive sodium channel (TC 1.A.6) family.</text>
</comment>
<evidence type="ECO:0000313" key="15">
    <source>
        <dbReference type="EnsemblMetazoa" id="HelroP158191"/>
    </source>
</evidence>
<evidence type="ECO:0000313" key="16">
    <source>
        <dbReference type="Proteomes" id="UP000015101"/>
    </source>
</evidence>
<keyword evidence="16" id="KW-1185">Reference proteome</keyword>
<evidence type="ECO:0000256" key="13">
    <source>
        <dbReference type="SAM" id="Phobius"/>
    </source>
</evidence>
<sequence>MNKVIKSELRKYGNNTSVRGISKFFKSNDIFLKSLWAILLLGCTTYLVYRLHQLLDVYYTYTITTEFGEKFDGSIVFPDITICNLDPFAAGEPEEMSMNEYFSKVDEVKNNFIQELRDRVDKNHYFNFEFFTKIFKKMKTVSGFIINLQKNYQNSTDCPSFIVDCSFFGANWLELGKNCSIDNFSKTWNQNYLTCYTLKTSSLQFSSSNLVREMSLLLNVGPIRNTKMTYQSSLLNSQSRGVKVSVHSPGTPADLKRGFNVAPGTENIVEITQTERRRLNKPHNKLGCTKQQTMNNLSSIKYTYNMCRENCLHKFICRNNQCKSHLLYLLDSELEKLPYCGNFSSFFNMPANDSNMFDTLFSKLCGLFVKEYDNCLSPCNEMLYQYYITSTTWPPPSIQLDIFENFFIGKGCMDYPEVMQRYVNYFSYYNKSSSHKTSKVSSSSLTQMQESLVKINFVMRQNFPYFQTDSPAYTSDMMIGTVGGMLSLWLGVTVASAVEIIELIYILFKRCWEIENPNNEMDKNQNGSKENGDENIPQSTKL</sequence>
<evidence type="ECO:0000256" key="9">
    <source>
        <dbReference type="ARBA" id="ARBA00023201"/>
    </source>
</evidence>
<dbReference type="eggNOG" id="KOG4294">
    <property type="taxonomic scope" value="Eukaryota"/>
</dbReference>
<evidence type="ECO:0000256" key="6">
    <source>
        <dbReference type="ARBA" id="ARBA00023053"/>
    </source>
</evidence>